<dbReference type="Proteomes" id="UP000198811">
    <property type="component" value="Unassembled WGS sequence"/>
</dbReference>
<reference evidence="2 3" key="1">
    <citation type="submission" date="2016-10" db="EMBL/GenBank/DDBJ databases">
        <authorList>
            <person name="Varghese N."/>
            <person name="Submissions S."/>
        </authorList>
    </citation>
    <scope>NUCLEOTIDE SEQUENCE [LARGE SCALE GENOMIC DNA]</scope>
    <source>
        <strain evidence="2 3">NLAE-zl-C224</strain>
    </source>
</reference>
<organism evidence="1 4">
    <name type="scientific">Clostridium cochlearium</name>
    <dbReference type="NCBI Taxonomy" id="1494"/>
    <lineage>
        <taxon>Bacteria</taxon>
        <taxon>Bacillati</taxon>
        <taxon>Bacillota</taxon>
        <taxon>Clostridia</taxon>
        <taxon>Eubacteriales</taxon>
        <taxon>Clostridiaceae</taxon>
        <taxon>Clostridium</taxon>
    </lineage>
</organism>
<dbReference type="RefSeq" id="WP_089864989.1">
    <property type="nucleotide sequence ID" value="NZ_CP173238.1"/>
</dbReference>
<evidence type="ECO:0000313" key="3">
    <source>
        <dbReference type="Proteomes" id="UP000198811"/>
    </source>
</evidence>
<protein>
    <submittedName>
        <fullName evidence="1">SpoIIIAH-like family protein</fullName>
    </submittedName>
    <submittedName>
        <fullName evidence="2">Stage III sporulation protein AH</fullName>
    </submittedName>
</protein>
<evidence type="ECO:0000313" key="1">
    <source>
        <dbReference type="EMBL" id="NOH16794.1"/>
    </source>
</evidence>
<dbReference type="Gene3D" id="1.10.287.4300">
    <property type="entry name" value="Stage III sporulation protein AH-like"/>
    <property type="match status" value="1"/>
</dbReference>
<dbReference type="GeneID" id="70577264"/>
<dbReference type="AlphaFoldDB" id="A0A240A9Z0"/>
<dbReference type="EMBL" id="JABFIF010000024">
    <property type="protein sequence ID" value="NOH16794.1"/>
    <property type="molecule type" value="Genomic_DNA"/>
</dbReference>
<dbReference type="EMBL" id="FNGL01000006">
    <property type="protein sequence ID" value="SDL07958.1"/>
    <property type="molecule type" value="Genomic_DNA"/>
</dbReference>
<accession>A0A240A9Z0</accession>
<dbReference type="Proteomes" id="UP000528432">
    <property type="component" value="Unassembled WGS sequence"/>
</dbReference>
<dbReference type="InterPro" id="IPR024232">
    <property type="entry name" value="SpoIIIAH"/>
</dbReference>
<dbReference type="InterPro" id="IPR038503">
    <property type="entry name" value="SpoIIIAH_sf"/>
</dbReference>
<reference evidence="1 4" key="2">
    <citation type="submission" date="2020-05" db="EMBL/GenBank/DDBJ databases">
        <title>Draft genome sequence of Clostridium cochlearium strain AGROS13 isolated from a sheep dairy farm in New Zealand.</title>
        <authorList>
            <person name="Gupta T.B."/>
            <person name="Jauregui R."/>
            <person name="Risson A.N."/>
            <person name="Brightwell G."/>
            <person name="Maclean P."/>
        </authorList>
    </citation>
    <scope>NUCLEOTIDE SEQUENCE [LARGE SCALE GENOMIC DNA]</scope>
    <source>
        <strain evidence="1 4">AGROS13</strain>
    </source>
</reference>
<evidence type="ECO:0000313" key="2">
    <source>
        <dbReference type="EMBL" id="SDL07958.1"/>
    </source>
</evidence>
<dbReference type="OrthoDB" id="1707181at2"/>
<gene>
    <name evidence="1" type="ORF">HMJ28_10415</name>
    <name evidence="2" type="ORF">SAMN05216497_106100</name>
</gene>
<dbReference type="STRING" id="1494.SAMN05216497_106100"/>
<sequence>MNKKQAVIITTLLALIVCMGLLATWLNNPLYVQEGGDKPAISFKNVGNKKKEVETGNYFAEAKLVRDNKHNSTLQNFKSIMEDKNISQEQRDKTADKYASLALAVSQENKVELTLQAKGYEDAVCLIGDNKANVVVKSKDKLTDKQLKEIQSVVVNECKIKDVEIHTKE</sequence>
<keyword evidence="3" id="KW-1185">Reference proteome</keyword>
<dbReference type="Pfam" id="PF12685">
    <property type="entry name" value="SpoIIIAH"/>
    <property type="match status" value="1"/>
</dbReference>
<name>A0A240A9Z0_CLOCO</name>
<proteinExistence type="predicted"/>
<comment type="caution">
    <text evidence="1">The sequence shown here is derived from an EMBL/GenBank/DDBJ whole genome shotgun (WGS) entry which is preliminary data.</text>
</comment>
<evidence type="ECO:0000313" key="4">
    <source>
        <dbReference type="Proteomes" id="UP000528432"/>
    </source>
</evidence>